<comment type="similarity">
    <text evidence="7">Belongs to the NhaA Na(+)/H(+) (TC 2.A.33) antiporter family.</text>
</comment>
<dbReference type="InterPro" id="IPR004670">
    <property type="entry name" value="NhaA"/>
</dbReference>
<dbReference type="GO" id="GO:0005886">
    <property type="term" value="C:plasma membrane"/>
    <property type="evidence" value="ECO:0007669"/>
    <property type="project" value="UniProtKB-SubCell"/>
</dbReference>
<feature type="transmembrane region" description="Helical" evidence="7">
    <location>
        <begin position="149"/>
        <end position="172"/>
    </location>
</feature>
<comment type="function">
    <text evidence="7">Na(+)/H(+) antiporter that extrudes sodium in exchange for external protons.</text>
</comment>
<dbReference type="NCBIfam" id="TIGR00773">
    <property type="entry name" value="NhaA"/>
    <property type="match status" value="1"/>
</dbReference>
<dbReference type="NCBIfam" id="NF011427">
    <property type="entry name" value="PRK14854.1"/>
    <property type="match status" value="1"/>
</dbReference>
<keyword evidence="7" id="KW-0050">Antiport</keyword>
<dbReference type="PANTHER" id="PTHR30341:SF0">
    <property type="entry name" value="NA(+)_H(+) ANTIPORTER NHAA"/>
    <property type="match status" value="1"/>
</dbReference>
<comment type="subcellular location">
    <subcellularLocation>
        <location evidence="1">Cell inner membrane</location>
        <topology evidence="1">Multi-pass membrane protein</topology>
    </subcellularLocation>
    <subcellularLocation>
        <location evidence="7">Cell membrane</location>
        <topology evidence="7">Multi-pass membrane protein</topology>
    </subcellularLocation>
</comment>
<feature type="transmembrane region" description="Helical" evidence="7">
    <location>
        <begin position="361"/>
        <end position="380"/>
    </location>
</feature>
<evidence type="ECO:0000256" key="1">
    <source>
        <dbReference type="ARBA" id="ARBA00004429"/>
    </source>
</evidence>
<evidence type="ECO:0000313" key="8">
    <source>
        <dbReference type="EMBL" id="QIV95191.1"/>
    </source>
</evidence>
<accession>A0A6M3HYI2</accession>
<feature type="transmembrane region" description="Helical" evidence="7">
    <location>
        <begin position="95"/>
        <end position="114"/>
    </location>
</feature>
<dbReference type="GO" id="GO:0015385">
    <property type="term" value="F:sodium:proton antiporter activity"/>
    <property type="evidence" value="ECO:0007669"/>
    <property type="project" value="UniProtKB-UniRule"/>
</dbReference>
<evidence type="ECO:0000256" key="4">
    <source>
        <dbReference type="ARBA" id="ARBA00022989"/>
    </source>
</evidence>
<dbReference type="Proteomes" id="UP000503320">
    <property type="component" value="Chromosome"/>
</dbReference>
<keyword evidence="2 7" id="KW-1003">Cell membrane</keyword>
<evidence type="ECO:0000256" key="2">
    <source>
        <dbReference type="ARBA" id="ARBA00022475"/>
    </source>
</evidence>
<dbReference type="Pfam" id="PF06965">
    <property type="entry name" value="Na_H_antiport_1"/>
    <property type="match status" value="1"/>
</dbReference>
<evidence type="ECO:0000256" key="6">
    <source>
        <dbReference type="ARBA" id="ARBA00023201"/>
    </source>
</evidence>
<feature type="transmembrane region" description="Helical" evidence="7">
    <location>
        <begin position="12"/>
        <end position="36"/>
    </location>
</feature>
<evidence type="ECO:0000256" key="5">
    <source>
        <dbReference type="ARBA" id="ARBA00023136"/>
    </source>
</evidence>
<comment type="catalytic activity">
    <reaction evidence="7">
        <text>Na(+)(in) + 2 H(+)(out) = Na(+)(out) + 2 H(+)(in)</text>
        <dbReference type="Rhea" id="RHEA:29251"/>
        <dbReference type="ChEBI" id="CHEBI:15378"/>
        <dbReference type="ChEBI" id="CHEBI:29101"/>
    </reaction>
</comment>
<dbReference type="GO" id="GO:0006885">
    <property type="term" value="P:regulation of pH"/>
    <property type="evidence" value="ECO:0007669"/>
    <property type="project" value="UniProtKB-UniRule"/>
</dbReference>
<gene>
    <name evidence="7 8" type="primary">nhaA</name>
    <name evidence="8" type="ORF">E3E15_07460</name>
</gene>
<evidence type="ECO:0000256" key="7">
    <source>
        <dbReference type="HAMAP-Rule" id="MF_01844"/>
    </source>
</evidence>
<keyword evidence="4 7" id="KW-1133">Transmembrane helix</keyword>
<dbReference type="KEGG" id="afri:E3E15_07460"/>
<dbReference type="Gene3D" id="1.20.1530.10">
    <property type="entry name" value="Na+/H+ antiporter like domain"/>
    <property type="match status" value="1"/>
</dbReference>
<keyword evidence="5 7" id="KW-0472">Membrane</keyword>
<keyword evidence="6 7" id="KW-0739">Sodium transport</keyword>
<dbReference type="EMBL" id="CP038017">
    <property type="protein sequence ID" value="QIV95191.1"/>
    <property type="molecule type" value="Genomic_DNA"/>
</dbReference>
<reference evidence="8 9" key="1">
    <citation type="submission" date="2019-03" db="EMBL/GenBank/DDBJ databases">
        <title>Complete Genome Sequence of Allofrancisella frigidaquae Strain SYSU 10HL1970 Isolated from Water-Cooling Systems in China.</title>
        <authorList>
            <person name="Ohrman C."/>
            <person name="Uneklint I."/>
            <person name="Sjodin A."/>
        </authorList>
    </citation>
    <scope>NUCLEOTIDE SEQUENCE [LARGE SCALE GENOMIC DNA]</scope>
    <source>
        <strain evidence="8 9">SYSU 10HL1970</strain>
    </source>
</reference>
<dbReference type="RefSeq" id="WP_035720447.1">
    <property type="nucleotide sequence ID" value="NZ_CP038017.1"/>
</dbReference>
<keyword evidence="3 7" id="KW-0812">Transmembrane</keyword>
<evidence type="ECO:0000313" key="9">
    <source>
        <dbReference type="Proteomes" id="UP000503320"/>
    </source>
</evidence>
<keyword evidence="9" id="KW-1185">Reference proteome</keyword>
<dbReference type="PANTHER" id="PTHR30341">
    <property type="entry name" value="SODIUM ION/PROTON ANTIPORTER NHAA-RELATED"/>
    <property type="match status" value="1"/>
</dbReference>
<feature type="transmembrane region" description="Helical" evidence="7">
    <location>
        <begin position="257"/>
        <end position="275"/>
    </location>
</feature>
<name>A0A6M3HYI2_9GAMM</name>
<dbReference type="InterPro" id="IPR023171">
    <property type="entry name" value="Na/H_antiporter_dom_sf"/>
</dbReference>
<organism evidence="8 9">
    <name type="scientific">Allofrancisella frigidaquae</name>
    <dbReference type="NCBI Taxonomy" id="1085644"/>
    <lineage>
        <taxon>Bacteria</taxon>
        <taxon>Pseudomonadati</taxon>
        <taxon>Pseudomonadota</taxon>
        <taxon>Gammaproteobacteria</taxon>
        <taxon>Thiotrichales</taxon>
        <taxon>Francisellaceae</taxon>
        <taxon>Allofrancisella</taxon>
    </lineage>
</organism>
<feature type="transmembrane region" description="Helical" evidence="7">
    <location>
        <begin position="56"/>
        <end position="74"/>
    </location>
</feature>
<keyword evidence="7" id="KW-0813">Transport</keyword>
<feature type="transmembrane region" description="Helical" evidence="7">
    <location>
        <begin position="287"/>
        <end position="310"/>
    </location>
</feature>
<dbReference type="NCBIfam" id="NF007111">
    <property type="entry name" value="PRK09560.1"/>
    <property type="match status" value="1"/>
</dbReference>
<feature type="transmembrane region" description="Helical" evidence="7">
    <location>
        <begin position="330"/>
        <end position="349"/>
    </location>
</feature>
<sequence>MSVSSNKQEVISGLILFTAAIAAIVVNNTPLSLYYGMLETVNAKIGIGHLIIDKNLIHWINDGLMAIYFLYVGLEIKREALVGALSKPTNVIVPAIAAFLGLLIPSFIYLLININYPNFIAGWAIPSATDIAFTLGILALLGSRVSPTLKLLVVTIAIFDDIAAIIIIAIFYTTDLSVPSLLLGTVFIGLMFICNLIFKVKRISLYVVLGFFAWACTIKSGVHATLAGFATAMCIPFENKRDKESPIRFMEESLQPWIVYFILPVFAFANAGINFSGFNFSMFFEPITLGIILGLFIGKQLGIFTILFIFKKTRFFPMSKNLSNAQLYGIGLVCGIGFTMSLFIGTLAFDSNQTLNLVKLGVLTGSILSGIFGYIVLRLVTHKPSKCTSN</sequence>
<dbReference type="HAMAP" id="MF_01844">
    <property type="entry name" value="NhaA"/>
    <property type="match status" value="1"/>
</dbReference>
<evidence type="ECO:0000256" key="3">
    <source>
        <dbReference type="ARBA" id="ARBA00022692"/>
    </source>
</evidence>
<dbReference type="AlphaFoldDB" id="A0A6M3HYI2"/>
<keyword evidence="7" id="KW-0406">Ion transport</keyword>
<feature type="transmembrane region" description="Helical" evidence="7">
    <location>
        <begin position="120"/>
        <end position="142"/>
    </location>
</feature>
<feature type="transmembrane region" description="Helical" evidence="7">
    <location>
        <begin position="178"/>
        <end position="198"/>
    </location>
</feature>
<proteinExistence type="inferred from homology"/>
<protein>
    <recommendedName>
        <fullName evidence="7">Na(+)/H(+) antiporter NhaA</fullName>
    </recommendedName>
    <alternativeName>
        <fullName evidence="7">Sodium/proton antiporter NhaA</fullName>
    </alternativeName>
</protein>
<keyword evidence="7" id="KW-0915">Sodium</keyword>
<dbReference type="NCBIfam" id="NF007112">
    <property type="entry name" value="PRK09561.1"/>
    <property type="match status" value="1"/>
</dbReference>